<dbReference type="RefSeq" id="XP_003004157.1">
    <property type="nucleotide sequence ID" value="XM_003004111.1"/>
</dbReference>
<name>C9SKE3_VERA1</name>
<dbReference type="SUPFAM" id="SSF110083">
    <property type="entry name" value="Peptidylarginine deiminase Pad4, middle domain"/>
    <property type="match status" value="1"/>
</dbReference>
<dbReference type="InterPro" id="IPR036556">
    <property type="entry name" value="PAD_central_sf"/>
</dbReference>
<dbReference type="GeneID" id="9531136"/>
<evidence type="ECO:0000259" key="2">
    <source>
        <dbReference type="Pfam" id="PF03068"/>
    </source>
</evidence>
<dbReference type="InterPro" id="IPR013530">
    <property type="entry name" value="PAD_C"/>
</dbReference>
<dbReference type="EMBL" id="DS985219">
    <property type="protein sequence ID" value="EEY19161.1"/>
    <property type="molecule type" value="Genomic_DNA"/>
</dbReference>
<dbReference type="GO" id="GO:0005509">
    <property type="term" value="F:calcium ion binding"/>
    <property type="evidence" value="ECO:0007669"/>
    <property type="project" value="InterPro"/>
</dbReference>
<gene>
    <name evidence="3" type="ORF">VDBG_05270</name>
</gene>
<dbReference type="OrthoDB" id="5102063at2759"/>
<dbReference type="GO" id="GO:0005737">
    <property type="term" value="C:cytoplasm"/>
    <property type="evidence" value="ECO:0007669"/>
    <property type="project" value="InterPro"/>
</dbReference>
<dbReference type="Gene3D" id="3.75.10.10">
    <property type="entry name" value="L-arginine/glycine Amidinotransferase, Chain A"/>
    <property type="match status" value="1"/>
</dbReference>
<dbReference type="SUPFAM" id="SSF55909">
    <property type="entry name" value="Pentein"/>
    <property type="match status" value="1"/>
</dbReference>
<feature type="domain" description="Protein-arginine deiminase C-terminal" evidence="2">
    <location>
        <begin position="173"/>
        <end position="581"/>
    </location>
</feature>
<protein>
    <submittedName>
        <fullName evidence="3">Protein-arginine deiminase type-3</fullName>
    </submittedName>
</protein>
<dbReference type="KEGG" id="val:VDBG_05270"/>
<dbReference type="AlphaFoldDB" id="C9SKE3"/>
<dbReference type="GO" id="GO:0004668">
    <property type="term" value="F:protein-arginine deiminase activity"/>
    <property type="evidence" value="ECO:0007669"/>
    <property type="project" value="InterPro"/>
</dbReference>
<feature type="signal peptide" evidence="1">
    <location>
        <begin position="1"/>
        <end position="20"/>
    </location>
</feature>
<keyword evidence="4" id="KW-1185">Reference proteome</keyword>
<dbReference type="PANTHER" id="PTHR10837:SF8">
    <property type="entry name" value="PROTEIN-ARGININE DEIMINASE"/>
    <property type="match status" value="1"/>
</dbReference>
<dbReference type="OMA" id="NYPNGRA"/>
<evidence type="ECO:0000313" key="4">
    <source>
        <dbReference type="Proteomes" id="UP000008698"/>
    </source>
</evidence>
<evidence type="ECO:0000256" key="1">
    <source>
        <dbReference type="SAM" id="SignalP"/>
    </source>
</evidence>
<dbReference type="Pfam" id="PF03068">
    <property type="entry name" value="PAD"/>
    <property type="match status" value="1"/>
</dbReference>
<dbReference type="PANTHER" id="PTHR10837">
    <property type="entry name" value="PEPTIDYLARGININE DEIMINASE"/>
    <property type="match status" value="1"/>
</dbReference>
<feature type="chain" id="PRO_5003002414" evidence="1">
    <location>
        <begin position="21"/>
        <end position="582"/>
    </location>
</feature>
<proteinExistence type="predicted"/>
<accession>C9SKE3</accession>
<dbReference type="Proteomes" id="UP000008698">
    <property type="component" value="Unassembled WGS sequence"/>
</dbReference>
<dbReference type="InterPro" id="IPR004303">
    <property type="entry name" value="PAD"/>
</dbReference>
<reference evidence="4" key="1">
    <citation type="journal article" date="2011" name="PLoS Pathog.">
        <title>Comparative genomics yields insights into niche adaptation of plant vascular wilt pathogens.</title>
        <authorList>
            <person name="Klosterman S.J."/>
            <person name="Subbarao K.V."/>
            <person name="Kang S."/>
            <person name="Veronese P."/>
            <person name="Gold S.E."/>
            <person name="Thomma B.P.H.J."/>
            <person name="Chen Z."/>
            <person name="Henrissat B."/>
            <person name="Lee Y.-H."/>
            <person name="Park J."/>
            <person name="Garcia-Pedrajas M.D."/>
            <person name="Barbara D.J."/>
            <person name="Anchieta A."/>
            <person name="de Jonge R."/>
            <person name="Santhanam P."/>
            <person name="Maruthachalam K."/>
            <person name="Atallah Z."/>
            <person name="Amyotte S.G."/>
            <person name="Paz Z."/>
            <person name="Inderbitzin P."/>
            <person name="Hayes R.J."/>
            <person name="Heiman D.I."/>
            <person name="Young S."/>
            <person name="Zeng Q."/>
            <person name="Engels R."/>
            <person name="Galagan J."/>
            <person name="Cuomo C.A."/>
            <person name="Dobinson K.F."/>
            <person name="Ma L.-J."/>
        </authorList>
    </citation>
    <scope>NUCLEOTIDE SEQUENCE [LARGE SCALE GENOMIC DNA]</scope>
    <source>
        <strain evidence="4">VaMs.102 / ATCC MYA-4576 / FGSC 10136</strain>
    </source>
</reference>
<dbReference type="eggNOG" id="ENOG502QVJA">
    <property type="taxonomic scope" value="Eukaryota"/>
</dbReference>
<dbReference type="HOGENOM" id="CLU_015851_0_0_1"/>
<organism evidence="4">
    <name type="scientific">Verticillium alfalfae (strain VaMs.102 / ATCC MYA-4576 / FGSC 10136)</name>
    <name type="common">Verticillium wilt of alfalfa</name>
    <name type="synonym">Verticillium albo-atrum</name>
    <dbReference type="NCBI Taxonomy" id="526221"/>
    <lineage>
        <taxon>Eukaryota</taxon>
        <taxon>Fungi</taxon>
        <taxon>Dikarya</taxon>
        <taxon>Ascomycota</taxon>
        <taxon>Pezizomycotina</taxon>
        <taxon>Sordariomycetes</taxon>
        <taxon>Hypocreomycetidae</taxon>
        <taxon>Glomerellales</taxon>
        <taxon>Plectosphaerellaceae</taxon>
        <taxon>Verticillium</taxon>
    </lineage>
</organism>
<sequence length="582" mass="63543">MKSTLQTAALALACAPLTCALNVTILADTNRDGIIDAKTDAEKKAEWSETRGALFLPNIGDADDHCHEKMFDIFSNLNHSLDLSVNTDILGNAIESCNDASDDTQRNPQYLAPILVLANCKVSPSATGSVHVTNDLAAKKVRIFQKDGDAWKYIAANHIFTAQELRKGLSLDVEQFISTAGDDDDVDGAQAYFVKQLQKHVADAGFSEPVTLMSNSDEVTTQDYFESGYASIPGPHGPVVIRIVIRSAQWQLFPGVEAIDRLRSDTVGAVQQPLLASDSPTDSLGNLETIPPYTHNGKSYPAGRIVMGAVKGVKPLIFPFLEAQEFQVPLLLDVSWLAPVQIDKFLHFLPADNERGWVLMINDPNAGLELLARASRDGHGGLPAVSRPVLPTTFGCQVIETVDKVLGLAELEIITRNVTVRIEDNIAILKRETGLSDDEIFRVPALFYPVDRPVFTCDEEAENTAPARGAPGPSLMRPCRCGKREKGIRTQTGELRQKGSGRYYPNAINNIVLTANHTVLAPNPFGPVIDGVDIIAEAITAVYARANFKVTYLDDWFSHYINGADVHDGTNVWRDASMPWWG</sequence>
<keyword evidence="1" id="KW-0732">Signal</keyword>
<evidence type="ECO:0000313" key="3">
    <source>
        <dbReference type="EMBL" id="EEY19161.1"/>
    </source>
</evidence>